<organism evidence="1 2">
    <name type="scientific">Arachis duranensis</name>
    <name type="common">Wild peanut</name>
    <dbReference type="NCBI Taxonomy" id="130453"/>
    <lineage>
        <taxon>Eukaryota</taxon>
        <taxon>Viridiplantae</taxon>
        <taxon>Streptophyta</taxon>
        <taxon>Embryophyta</taxon>
        <taxon>Tracheophyta</taxon>
        <taxon>Spermatophyta</taxon>
        <taxon>Magnoliopsida</taxon>
        <taxon>eudicotyledons</taxon>
        <taxon>Gunneridae</taxon>
        <taxon>Pentapetalae</taxon>
        <taxon>rosids</taxon>
        <taxon>fabids</taxon>
        <taxon>Fabales</taxon>
        <taxon>Fabaceae</taxon>
        <taxon>Papilionoideae</taxon>
        <taxon>50 kb inversion clade</taxon>
        <taxon>dalbergioids sensu lato</taxon>
        <taxon>Dalbergieae</taxon>
        <taxon>Pterocarpus clade</taxon>
        <taxon>Arachis</taxon>
    </lineage>
</organism>
<dbReference type="AlphaFoldDB" id="A0A6P4CYE8"/>
<dbReference type="GeneID" id="107482483"/>
<dbReference type="RefSeq" id="XP_052117992.1">
    <property type="nucleotide sequence ID" value="XM_052262032.1"/>
</dbReference>
<proteinExistence type="predicted"/>
<reference evidence="2" key="2">
    <citation type="submission" date="2025-08" db="UniProtKB">
        <authorList>
            <consortium name="RefSeq"/>
        </authorList>
    </citation>
    <scope>IDENTIFICATION</scope>
    <source>
        <tissue evidence="2">Whole plant</tissue>
    </source>
</reference>
<dbReference type="KEGG" id="adu:107482483"/>
<evidence type="ECO:0000313" key="1">
    <source>
        <dbReference type="Proteomes" id="UP000515211"/>
    </source>
</evidence>
<protein>
    <submittedName>
        <fullName evidence="2">Uncharacterized protein LOC107482483</fullName>
    </submittedName>
</protein>
<gene>
    <name evidence="2" type="primary">LOC107482483</name>
</gene>
<reference evidence="1" key="1">
    <citation type="journal article" date="2016" name="Nat. Genet.">
        <title>The genome sequences of Arachis duranensis and Arachis ipaensis, the diploid ancestors of cultivated peanut.</title>
        <authorList>
            <person name="Bertioli D.J."/>
            <person name="Cannon S.B."/>
            <person name="Froenicke L."/>
            <person name="Huang G."/>
            <person name="Farmer A.D."/>
            <person name="Cannon E.K."/>
            <person name="Liu X."/>
            <person name="Gao D."/>
            <person name="Clevenger J."/>
            <person name="Dash S."/>
            <person name="Ren L."/>
            <person name="Moretzsohn M.C."/>
            <person name="Shirasawa K."/>
            <person name="Huang W."/>
            <person name="Vidigal B."/>
            <person name="Abernathy B."/>
            <person name="Chu Y."/>
            <person name="Niederhuth C.E."/>
            <person name="Umale P."/>
            <person name="Araujo A.C."/>
            <person name="Kozik A."/>
            <person name="Kim K.D."/>
            <person name="Burow M.D."/>
            <person name="Varshney R.K."/>
            <person name="Wang X."/>
            <person name="Zhang X."/>
            <person name="Barkley N."/>
            <person name="Guimaraes P.M."/>
            <person name="Isobe S."/>
            <person name="Guo B."/>
            <person name="Liao B."/>
            <person name="Stalker H.T."/>
            <person name="Schmitz R.J."/>
            <person name="Scheffler B.E."/>
            <person name="Leal-Bertioli S.C."/>
            <person name="Xun X."/>
            <person name="Jackson S.A."/>
            <person name="Michelmore R."/>
            <person name="Ozias-Akins P."/>
        </authorList>
    </citation>
    <scope>NUCLEOTIDE SEQUENCE [LARGE SCALE GENOMIC DNA]</scope>
    <source>
        <strain evidence="1">cv. V14167</strain>
    </source>
</reference>
<sequence>MEKREPRRTSATTNPPKLVREKRRKGRCLASSPARLGAIAAGALSPELGSRCPCRQRERNNETPSVSVTLVRCEREGAAVSSIAAVRKWFRPPQMPLPERKLRLCVSSRREWLCGFRDHCQSSGLSFCHLRPCCRRRKTLPERVLIVVSVLFKFREYYSHCMLVSVVVIIICRRCRLKWLPGYHRTGPETATVSVQPSFLIFVLLWLLQKWLGAEVLVPVSSV</sequence>
<accession>A0A6P4CYE8</accession>
<dbReference type="Proteomes" id="UP000515211">
    <property type="component" value="Chromosome 1"/>
</dbReference>
<name>A0A6P4CYE8_ARADU</name>
<keyword evidence="1" id="KW-1185">Reference proteome</keyword>
<evidence type="ECO:0000313" key="2">
    <source>
        <dbReference type="RefSeq" id="XP_052117992.1"/>
    </source>
</evidence>